<feature type="signal peptide" evidence="1">
    <location>
        <begin position="1"/>
        <end position="27"/>
    </location>
</feature>
<name>A0A3M9X2V5_9HYPH</name>
<accession>A0A3M9X2V5</accession>
<comment type="caution">
    <text evidence="2">The sequence shown here is derived from an EMBL/GenBank/DDBJ whole genome shotgun (WGS) entry which is preliminary data.</text>
</comment>
<keyword evidence="1" id="KW-0732">Signal</keyword>
<dbReference type="AlphaFoldDB" id="A0A3M9X2V5"/>
<evidence type="ECO:0000256" key="1">
    <source>
        <dbReference type="SAM" id="SignalP"/>
    </source>
</evidence>
<feature type="chain" id="PRO_5017987971" description="Secreted protein" evidence="1">
    <location>
        <begin position="28"/>
        <end position="158"/>
    </location>
</feature>
<protein>
    <recommendedName>
        <fullName evidence="4">Secreted protein</fullName>
    </recommendedName>
</protein>
<sequence length="158" mass="16931">MRTITSRGAAAAVALILMQPSIPPARAGEWGCEVLLCAASSNPSWHAVPACRPPMERLIAAMSNRDFSWPTCPEAGTGTPGYERYADCPTGWAVGHSQGGHAGHGEPDLCIKKSGPCSAHKGCNEAVSMARPLREHPYYFDISSGDGSTSRHWFDLRH</sequence>
<proteinExistence type="predicted"/>
<reference evidence="2 3" key="1">
    <citation type="journal article" date="2018" name="Mol. Plant Microbe Interact.">
        <title>Taxonomically Different Co-Microsymbionts of a Relict Legume, Oxytropis popoviana, Have Complementary Sets of Symbiotic Genes and Together Increase the Efficiency of Plant Nodulation.</title>
        <authorList>
            <person name="Safronova V."/>
            <person name="Belimov A."/>
            <person name="Sazanova A."/>
            <person name="Chirak E."/>
            <person name="Verkhozina A."/>
            <person name="Kuznetsova I."/>
            <person name="Andronov E."/>
            <person name="Puhalsky J."/>
            <person name="Tikhonovich I."/>
        </authorList>
    </citation>
    <scope>NUCLEOTIDE SEQUENCE [LARGE SCALE GENOMIC DNA]</scope>
    <source>
        <strain evidence="2 3">Opo-235</strain>
    </source>
</reference>
<organism evidence="2 3">
    <name type="scientific">Mesorhizobium japonicum</name>
    <dbReference type="NCBI Taxonomy" id="2066070"/>
    <lineage>
        <taxon>Bacteria</taxon>
        <taxon>Pseudomonadati</taxon>
        <taxon>Pseudomonadota</taxon>
        <taxon>Alphaproteobacteria</taxon>
        <taxon>Hyphomicrobiales</taxon>
        <taxon>Phyllobacteriaceae</taxon>
        <taxon>Mesorhizobium</taxon>
    </lineage>
</organism>
<gene>
    <name evidence="2" type="ORF">DNR46_28550</name>
</gene>
<evidence type="ECO:0000313" key="2">
    <source>
        <dbReference type="EMBL" id="RNJ42359.1"/>
    </source>
</evidence>
<dbReference type="Proteomes" id="UP000275436">
    <property type="component" value="Unassembled WGS sequence"/>
</dbReference>
<dbReference type="RefSeq" id="WP_123169711.1">
    <property type="nucleotide sequence ID" value="NZ_QKOD01000011.1"/>
</dbReference>
<evidence type="ECO:0008006" key="4">
    <source>
        <dbReference type="Google" id="ProtNLM"/>
    </source>
</evidence>
<dbReference type="EMBL" id="QKOD01000011">
    <property type="protein sequence ID" value="RNJ42359.1"/>
    <property type="molecule type" value="Genomic_DNA"/>
</dbReference>
<evidence type="ECO:0000313" key="3">
    <source>
        <dbReference type="Proteomes" id="UP000275436"/>
    </source>
</evidence>